<evidence type="ECO:0000256" key="1">
    <source>
        <dbReference type="ARBA" id="ARBA00001962"/>
    </source>
</evidence>
<proteinExistence type="inferred from homology"/>
<dbReference type="GO" id="GO:0046872">
    <property type="term" value="F:metal ion binding"/>
    <property type="evidence" value="ECO:0007669"/>
    <property type="project" value="UniProtKB-KW"/>
</dbReference>
<evidence type="ECO:0000313" key="5">
    <source>
        <dbReference type="EMBL" id="GIX88186.1"/>
    </source>
</evidence>
<comment type="caution">
    <text evidence="5">The sequence shown here is derived from an EMBL/GenBank/DDBJ whole genome shotgun (WGS) entry which is preliminary data.</text>
</comment>
<keyword evidence="5" id="KW-0560">Oxidoreductase</keyword>
<comment type="cofactor">
    <cofactor evidence="1">
        <name>Fe cation</name>
        <dbReference type="ChEBI" id="CHEBI:24875"/>
    </cofactor>
</comment>
<evidence type="ECO:0000256" key="2">
    <source>
        <dbReference type="ARBA" id="ARBA00022723"/>
    </source>
</evidence>
<dbReference type="InterPro" id="IPR008775">
    <property type="entry name" value="Phytyl_CoA_dOase-like"/>
</dbReference>
<evidence type="ECO:0000313" key="6">
    <source>
        <dbReference type="Proteomes" id="UP001054837"/>
    </source>
</evidence>
<keyword evidence="6" id="KW-1185">Reference proteome</keyword>
<keyword evidence="2" id="KW-0479">Metal-binding</keyword>
<reference evidence="5 6" key="1">
    <citation type="submission" date="2021-06" db="EMBL/GenBank/DDBJ databases">
        <title>Caerostris darwini draft genome.</title>
        <authorList>
            <person name="Kono N."/>
            <person name="Arakawa K."/>
        </authorList>
    </citation>
    <scope>NUCLEOTIDE SEQUENCE [LARGE SCALE GENOMIC DNA]</scope>
</reference>
<sequence>MDYQKYYKEYQEKGCIKIENFLSPSEVDVMRKGLADALEKMTDDVHVHSAYSDPKNKEDEEYYINSGDKVAYFFENDAFDSDGKLTVGKIQALNKIAYAVHWWNPEFKKISFSQKVKDLLRSFEYKDPVISHSMVIFKNPKIGEVFRPHQDSTFLYTEPPSCIGLWFPLEEATLENGCLWFLPGSHKSGEIYQRYTRNPEKDPFMIMKGKMPEFEDGKYVPIPAKPGDCVLIHGSVIHKSARNNTEKPRIVYTYHVVEKANEWSKENWLQPTERLPFPSVYNN</sequence>
<comment type="similarity">
    <text evidence="4">Belongs to the PhyH family. PHYHD1 subfamily.</text>
</comment>
<dbReference type="Proteomes" id="UP001054837">
    <property type="component" value="Unassembled WGS sequence"/>
</dbReference>
<gene>
    <name evidence="5" type="primary">phyhd1</name>
    <name evidence="5" type="ORF">CDAR_269271</name>
</gene>
<dbReference type="Pfam" id="PF05721">
    <property type="entry name" value="PhyH"/>
    <property type="match status" value="1"/>
</dbReference>
<organism evidence="5 6">
    <name type="scientific">Caerostris darwini</name>
    <dbReference type="NCBI Taxonomy" id="1538125"/>
    <lineage>
        <taxon>Eukaryota</taxon>
        <taxon>Metazoa</taxon>
        <taxon>Ecdysozoa</taxon>
        <taxon>Arthropoda</taxon>
        <taxon>Chelicerata</taxon>
        <taxon>Arachnida</taxon>
        <taxon>Araneae</taxon>
        <taxon>Araneomorphae</taxon>
        <taxon>Entelegynae</taxon>
        <taxon>Araneoidea</taxon>
        <taxon>Araneidae</taxon>
        <taxon>Caerostris</taxon>
    </lineage>
</organism>
<name>A0AAV4NTT3_9ARAC</name>
<keyword evidence="5" id="KW-0223">Dioxygenase</keyword>
<dbReference type="Gene3D" id="2.60.120.620">
    <property type="entry name" value="q2cbj1_9rhob like domain"/>
    <property type="match status" value="1"/>
</dbReference>
<keyword evidence="3" id="KW-0408">Iron</keyword>
<evidence type="ECO:0000256" key="3">
    <source>
        <dbReference type="ARBA" id="ARBA00023004"/>
    </source>
</evidence>
<dbReference type="GO" id="GO:0051213">
    <property type="term" value="F:dioxygenase activity"/>
    <property type="evidence" value="ECO:0007669"/>
    <property type="project" value="UniProtKB-KW"/>
</dbReference>
<dbReference type="EMBL" id="BPLQ01002047">
    <property type="protein sequence ID" value="GIX88186.1"/>
    <property type="molecule type" value="Genomic_DNA"/>
</dbReference>
<dbReference type="PANTHER" id="PTHR20883">
    <property type="entry name" value="PHYTANOYL-COA DIOXYGENASE DOMAIN CONTAINING 1"/>
    <property type="match status" value="1"/>
</dbReference>
<evidence type="ECO:0000256" key="4">
    <source>
        <dbReference type="ARBA" id="ARBA00038356"/>
    </source>
</evidence>
<protein>
    <submittedName>
        <fullName evidence="5">Phytanoyl-CoA dioxygenase domain-containing protein 1</fullName>
    </submittedName>
</protein>
<dbReference type="SUPFAM" id="SSF51197">
    <property type="entry name" value="Clavaminate synthase-like"/>
    <property type="match status" value="1"/>
</dbReference>
<dbReference type="AlphaFoldDB" id="A0AAV4NTT3"/>
<accession>A0AAV4NTT3</accession>
<dbReference type="PANTHER" id="PTHR20883:SF15">
    <property type="entry name" value="PHYTANOYL-COA DIOXYGENASE DOMAIN-CONTAINING PROTEIN 1"/>
    <property type="match status" value="1"/>
</dbReference>